<organism evidence="1 2">
    <name type="scientific">Haliangium ochraceum (strain DSM 14365 / JCM 11303 / SMP-2)</name>
    <dbReference type="NCBI Taxonomy" id="502025"/>
    <lineage>
        <taxon>Bacteria</taxon>
        <taxon>Pseudomonadati</taxon>
        <taxon>Myxococcota</taxon>
        <taxon>Polyangia</taxon>
        <taxon>Haliangiales</taxon>
        <taxon>Kofleriaceae</taxon>
        <taxon>Haliangium</taxon>
    </lineage>
</organism>
<reference evidence="1 2" key="1">
    <citation type="journal article" date="2010" name="Stand. Genomic Sci.">
        <title>Complete genome sequence of Haliangium ochraceum type strain (SMP-2).</title>
        <authorList>
            <consortium name="US DOE Joint Genome Institute (JGI-PGF)"/>
            <person name="Ivanova N."/>
            <person name="Daum C."/>
            <person name="Lang E."/>
            <person name="Abt B."/>
            <person name="Kopitz M."/>
            <person name="Saunders E."/>
            <person name="Lapidus A."/>
            <person name="Lucas S."/>
            <person name="Glavina Del Rio T."/>
            <person name="Nolan M."/>
            <person name="Tice H."/>
            <person name="Copeland A."/>
            <person name="Cheng J.F."/>
            <person name="Chen F."/>
            <person name="Bruce D."/>
            <person name="Goodwin L."/>
            <person name="Pitluck S."/>
            <person name="Mavromatis K."/>
            <person name="Pati A."/>
            <person name="Mikhailova N."/>
            <person name="Chen A."/>
            <person name="Palaniappan K."/>
            <person name="Land M."/>
            <person name="Hauser L."/>
            <person name="Chang Y.J."/>
            <person name="Jeffries C.D."/>
            <person name="Detter J.C."/>
            <person name="Brettin T."/>
            <person name="Rohde M."/>
            <person name="Goker M."/>
            <person name="Bristow J."/>
            <person name="Markowitz V."/>
            <person name="Eisen J.A."/>
            <person name="Hugenholtz P."/>
            <person name="Kyrpides N.C."/>
            <person name="Klenk H.P."/>
        </authorList>
    </citation>
    <scope>NUCLEOTIDE SEQUENCE [LARGE SCALE GENOMIC DNA]</scope>
    <source>
        <strain evidence="2">DSM 14365 / CIP 107738 / JCM 11303 / AJ 13395 / SMP-2</strain>
    </source>
</reference>
<proteinExistence type="predicted"/>
<accession>D0LXX6</accession>
<name>D0LXX6_HALO1</name>
<sequence length="253" mass="29048">MIDLRGRRPETPPGFDHSPDIARARARIQARAAAGKLLRASDFPALWLAHKDVFAAAQRDKCAYCETESAAAQFGTIDHYRPKTSIVDRASGNRGRRRRPGYYWLAYDWQNWLYVCQVCNHAKGEQFPLRRRRRVRPGAERDERPLLLNPYDTDPAPHLRFDARGGVRGLTPEGRRTIEVCRLERIHLVRKRERSARALRTMFDTYHLVARARPGSAAEFLELLTRSTRADAEYAGMARDLLGQWLSAGAQRR</sequence>
<gene>
    <name evidence="1" type="ordered locus">Hoch_1782</name>
</gene>
<protein>
    <recommendedName>
        <fullName evidence="3">TIGR02646 family protein</fullName>
    </recommendedName>
</protein>
<keyword evidence="2" id="KW-1185">Reference proteome</keyword>
<dbReference type="HOGENOM" id="CLU_071576_0_0_7"/>
<evidence type="ECO:0000313" key="1">
    <source>
        <dbReference type="EMBL" id="ACY14331.1"/>
    </source>
</evidence>
<evidence type="ECO:0008006" key="3">
    <source>
        <dbReference type="Google" id="ProtNLM"/>
    </source>
</evidence>
<dbReference type="OrthoDB" id="9816185at2"/>
<dbReference type="EMBL" id="CP001804">
    <property type="protein sequence ID" value="ACY14331.1"/>
    <property type="molecule type" value="Genomic_DNA"/>
</dbReference>
<dbReference type="Gene3D" id="1.10.30.50">
    <property type="match status" value="1"/>
</dbReference>
<evidence type="ECO:0000313" key="2">
    <source>
        <dbReference type="Proteomes" id="UP000001880"/>
    </source>
</evidence>
<dbReference type="AlphaFoldDB" id="D0LXX6"/>
<dbReference type="KEGG" id="hoh:Hoch_1782"/>
<dbReference type="RefSeq" id="WP_012826939.1">
    <property type="nucleotide sequence ID" value="NC_013440.1"/>
</dbReference>
<dbReference type="eggNOG" id="COG1403">
    <property type="taxonomic scope" value="Bacteria"/>
</dbReference>
<dbReference type="Proteomes" id="UP000001880">
    <property type="component" value="Chromosome"/>
</dbReference>
<dbReference type="STRING" id="502025.Hoch_1782"/>